<dbReference type="Gene3D" id="1.10.10.10">
    <property type="entry name" value="Winged helix-like DNA-binding domain superfamily/Winged helix DNA-binding domain"/>
    <property type="match status" value="1"/>
</dbReference>
<evidence type="ECO:0000313" key="1">
    <source>
        <dbReference type="EMBL" id="MCL9812504.1"/>
    </source>
</evidence>
<dbReference type="InterPro" id="IPR036390">
    <property type="entry name" value="WH_DNA-bd_sf"/>
</dbReference>
<dbReference type="InterPro" id="IPR036388">
    <property type="entry name" value="WH-like_DNA-bd_sf"/>
</dbReference>
<comment type="caution">
    <text evidence="1">The sequence shown here is derived from an EMBL/GenBank/DDBJ whole genome shotgun (WGS) entry which is preliminary data.</text>
</comment>
<organism evidence="1 2">
    <name type="scientific">Natranaeroarchaeum aerophilus</name>
    <dbReference type="NCBI Taxonomy" id="2917711"/>
    <lineage>
        <taxon>Archaea</taxon>
        <taxon>Methanobacteriati</taxon>
        <taxon>Methanobacteriota</taxon>
        <taxon>Stenosarchaea group</taxon>
        <taxon>Halobacteria</taxon>
        <taxon>Halobacteriales</taxon>
        <taxon>Natronoarchaeaceae</taxon>
        <taxon>Natranaeroarchaeum</taxon>
    </lineage>
</organism>
<protein>
    <submittedName>
        <fullName evidence="1">PhiH1 repressor</fullName>
    </submittedName>
</protein>
<reference evidence="1 2" key="1">
    <citation type="journal article" date="2022" name="Syst. Appl. Microbiol.">
        <title>Natronocalculus amylovorans gen. nov., sp. nov., and Natranaeroarchaeum aerophilus sp. nov., dominant culturable amylolytic natronoarchaea from hypersaline soda lakes in southwestern Siberia.</title>
        <authorList>
            <person name="Sorokin D.Y."/>
            <person name="Elcheninov A.G."/>
            <person name="Khizhniak T.V."/>
            <person name="Koenen M."/>
            <person name="Bale N.J."/>
            <person name="Damste J.S.S."/>
            <person name="Kublanov I.V."/>
        </authorList>
    </citation>
    <scope>NUCLEOTIDE SEQUENCE [LARGE SCALE GENOMIC DNA]</scope>
    <source>
        <strain evidence="1 2">AArc-St1-1</strain>
    </source>
</reference>
<dbReference type="AlphaFoldDB" id="A0AAE3K669"/>
<dbReference type="SUPFAM" id="SSF46785">
    <property type="entry name" value="Winged helix' DNA-binding domain"/>
    <property type="match status" value="1"/>
</dbReference>
<sequence length="96" mass="10280">MTIWDDRILEVVRDEGATPVGKITENDGIRISQPSVSRRCQKLADNGLLRPIGNGVYAITDEGEAYLKGEYDAENGAFMNGGEVNNGPAAGEPSDI</sequence>
<gene>
    <name evidence="1" type="ORF">AArcSt11_02400</name>
</gene>
<keyword evidence="2" id="KW-1185">Reference proteome</keyword>
<proteinExistence type="predicted"/>
<evidence type="ECO:0000313" key="2">
    <source>
        <dbReference type="Proteomes" id="UP001202674"/>
    </source>
</evidence>
<name>A0AAE3K669_9EURY</name>
<accession>A0AAE3K669</accession>
<dbReference type="EMBL" id="JAKRVY010000001">
    <property type="protein sequence ID" value="MCL9812504.1"/>
    <property type="molecule type" value="Genomic_DNA"/>
</dbReference>
<dbReference type="Proteomes" id="UP001202674">
    <property type="component" value="Unassembled WGS sequence"/>
</dbReference>